<name>A0AA38M1U9_9CUCU</name>
<keyword evidence="18" id="KW-1015">Disulfide bond</keyword>
<dbReference type="InterPro" id="IPR001508">
    <property type="entry name" value="Iono_Glu_rcpt_met"/>
</dbReference>
<evidence type="ECO:0000259" key="22">
    <source>
        <dbReference type="SMART" id="SM00918"/>
    </source>
</evidence>
<dbReference type="FunFam" id="3.40.190.10:FF:000747">
    <property type="entry name" value="Uncharacterized protein"/>
    <property type="match status" value="1"/>
</dbReference>
<evidence type="ECO:0000256" key="20">
    <source>
        <dbReference type="SAM" id="Phobius"/>
    </source>
</evidence>
<keyword evidence="9 20" id="KW-0472">Membrane</keyword>
<evidence type="ECO:0000256" key="12">
    <source>
        <dbReference type="ARBA" id="ARBA00023257"/>
    </source>
</evidence>
<dbReference type="SUPFAM" id="SSF53850">
    <property type="entry name" value="Periplasmic binding protein-like II"/>
    <property type="match status" value="1"/>
</dbReference>
<feature type="transmembrane region" description="Helical" evidence="20">
    <location>
        <begin position="770"/>
        <end position="791"/>
    </location>
</feature>
<feature type="binding site" evidence="16">
    <location>
        <position position="462"/>
    </location>
    <ligand>
        <name>L-glutamate</name>
        <dbReference type="ChEBI" id="CHEBI:29985"/>
    </ligand>
</feature>
<keyword evidence="6 20" id="KW-1133">Transmembrane helix</keyword>
<feature type="transmembrane region" description="Helical" evidence="20">
    <location>
        <begin position="503"/>
        <end position="521"/>
    </location>
</feature>
<dbReference type="Gene3D" id="1.10.287.70">
    <property type="match status" value="1"/>
</dbReference>
<feature type="domain" description="Ionotropic glutamate receptor C-terminal" evidence="21">
    <location>
        <begin position="373"/>
        <end position="743"/>
    </location>
</feature>
<dbReference type="PANTHER" id="PTHR18966">
    <property type="entry name" value="IONOTROPIC GLUTAMATE RECEPTOR"/>
    <property type="match status" value="1"/>
</dbReference>
<evidence type="ECO:0000256" key="11">
    <source>
        <dbReference type="ARBA" id="ARBA00023180"/>
    </source>
</evidence>
<feature type="non-terminal residue" evidence="23">
    <location>
        <position position="867"/>
    </location>
</feature>
<dbReference type="Pfam" id="PF10613">
    <property type="entry name" value="Lig_chan-Glu_bd"/>
    <property type="match status" value="1"/>
</dbReference>
<feature type="domain" description="Ionotropic glutamate receptor L-glutamate and glycine-binding" evidence="22">
    <location>
        <begin position="383"/>
        <end position="446"/>
    </location>
</feature>
<evidence type="ECO:0000256" key="4">
    <source>
        <dbReference type="ARBA" id="ARBA00022475"/>
    </source>
</evidence>
<comment type="subcellular location">
    <subcellularLocation>
        <location evidence="1">Cell membrane</location>
        <topology evidence="1">Multi-pass membrane protein</topology>
    </subcellularLocation>
    <subcellularLocation>
        <location evidence="15">Postsynaptic cell membrane</location>
    </subcellularLocation>
</comment>
<evidence type="ECO:0000256" key="7">
    <source>
        <dbReference type="ARBA" id="ARBA00023018"/>
    </source>
</evidence>
<evidence type="ECO:0000256" key="19">
    <source>
        <dbReference type="SAM" id="MobiDB-lite"/>
    </source>
</evidence>
<comment type="caution">
    <text evidence="23">The sequence shown here is derived from an EMBL/GenBank/DDBJ whole genome shotgun (WGS) entry which is preliminary data.</text>
</comment>
<evidence type="ECO:0000256" key="8">
    <source>
        <dbReference type="ARBA" id="ARBA00023065"/>
    </source>
</evidence>
<feature type="site" description="Crucial to convey clamshell closure to channel opening" evidence="17">
    <location>
        <position position="610"/>
    </location>
</feature>
<sequence length="867" mass="96825">QEAFQFAVYLANKTGEEYGLQFKAGTETPFRHNSGPFKAKLAACSLIEQQALVIFGPKHPDDINIVQSICDYKDIAHVINRWVYNPSEHRSIINFYPHSSYLSEAYFAILKMSDWKSFTLFYEDNESLLRMGDVLNQAKDEGIVVVVKQLDEVGDGIYRTTLKDALRSGEKNYVIDCSIEILEEVLRQAQQVGLLTSHYNHFITNLDLQTIESEPFQYSEANITGLRIVDPNNEFTHMKIQGIIGFNKYFDETKLKTEAALLIDSVAVLTEVITTKLSVQDMAIDDAGCDSLKSSRNGYTISNHVKTMKNYGMTGIIEFDGNGFRSNFDLDVIALKESGFNKLGTWNSSKGLAIIGEKPKELGEETVSLRNKTFKVVTALTAPYTMLKETRDQLFGNDRYEGFAIDIIEELAKIEGFNYTFEVGGTTGAKDKGTGKWTGMLGQIIDGTADLAITDLTITAEREEAVDFTSPFMDLGIQILAQKPKNAPPSFFSFADPFALDTWMMLALAYVIVSLSFFIMGRLCQEEWTNPYPCIEEPEFLVNQFSLQNSGWFAAGALMQQGTEIAPIAVSTRMVTGMWWFFVLIMVSSYTANLAAFLATENPIELFTDVYSLVDNMEKNNLRMGAKAKGATEGFFKGKNDSVFKTVAKYMQTHPKDMVTENKDGVKLAEDFNNYAFFMESTSIEYEIQRHCSLQQYGKLLDDKGYGIAMKKNSTYRKTLSMAILKLQTTGVLADLKRKWWEEKRGGGQCNAESDDGGTPPLGVQNVEGVFYVTIGGTILAVFLVIAELLLSTYKISKRAKVSFKEALGVEMRALLDFNSDVKPTVRDKSKSGSKSSKGTGTSNNNLLTPAPQYGFIPTITREELKD</sequence>
<evidence type="ECO:0000313" key="24">
    <source>
        <dbReference type="Proteomes" id="UP001168821"/>
    </source>
</evidence>
<dbReference type="Gene3D" id="3.40.190.10">
    <property type="entry name" value="Periplasmic binding protein-like II"/>
    <property type="match status" value="2"/>
</dbReference>
<proteinExistence type="inferred from homology"/>
<dbReference type="FunFam" id="3.40.190.10:FF:000178">
    <property type="entry name" value="Glutamate receptor subunit"/>
    <property type="match status" value="1"/>
</dbReference>
<feature type="region of interest" description="Disordered" evidence="19">
    <location>
        <begin position="824"/>
        <end position="867"/>
    </location>
</feature>
<keyword evidence="24" id="KW-1185">Reference proteome</keyword>
<feature type="transmembrane region" description="Helical" evidence="20">
    <location>
        <begin position="579"/>
        <end position="599"/>
    </location>
</feature>
<dbReference type="SUPFAM" id="SSF53822">
    <property type="entry name" value="Periplasmic binding protein-like I"/>
    <property type="match status" value="1"/>
</dbReference>
<keyword evidence="7" id="KW-0770">Synapse</keyword>
<dbReference type="Pfam" id="PF01094">
    <property type="entry name" value="ANF_receptor"/>
    <property type="match status" value="1"/>
</dbReference>
<keyword evidence="14" id="KW-0407">Ion channel</keyword>
<dbReference type="InterPro" id="IPR015683">
    <property type="entry name" value="Ionotropic_Glu_rcpt"/>
</dbReference>
<feature type="disulfide bond" evidence="18">
    <location>
        <begin position="44"/>
        <end position="289"/>
    </location>
</feature>
<dbReference type="CDD" id="cd06382">
    <property type="entry name" value="PBP1_iGluR_Kainate"/>
    <property type="match status" value="1"/>
</dbReference>
<feature type="site" description="Interaction with the cone snail toxin Con-ikot-ikot" evidence="17">
    <location>
        <position position="637"/>
    </location>
</feature>
<evidence type="ECO:0000256" key="18">
    <source>
        <dbReference type="PIRSR" id="PIRSR601508-3"/>
    </source>
</evidence>
<gene>
    <name evidence="23" type="ORF">Zmor_027262</name>
</gene>
<reference evidence="23" key="1">
    <citation type="journal article" date="2023" name="G3 (Bethesda)">
        <title>Whole genome assemblies of Zophobas morio and Tenebrio molitor.</title>
        <authorList>
            <person name="Kaur S."/>
            <person name="Stinson S.A."/>
            <person name="diCenzo G.C."/>
        </authorList>
    </citation>
    <scope>NUCLEOTIDE SEQUENCE</scope>
    <source>
        <strain evidence="23">QUZm001</strain>
    </source>
</reference>
<feature type="compositionally biased region" description="Low complexity" evidence="19">
    <location>
        <begin position="833"/>
        <end position="846"/>
    </location>
</feature>
<dbReference type="InterPro" id="IPR028082">
    <property type="entry name" value="Peripla_BP_I"/>
</dbReference>
<evidence type="ECO:0000256" key="2">
    <source>
        <dbReference type="ARBA" id="ARBA00008685"/>
    </source>
</evidence>
<evidence type="ECO:0000256" key="1">
    <source>
        <dbReference type="ARBA" id="ARBA00004651"/>
    </source>
</evidence>
<dbReference type="InterPro" id="IPR001320">
    <property type="entry name" value="Iontro_rcpt_C"/>
</dbReference>
<evidence type="ECO:0000256" key="9">
    <source>
        <dbReference type="ARBA" id="ARBA00023136"/>
    </source>
</evidence>
<dbReference type="PRINTS" id="PR00177">
    <property type="entry name" value="NMDARECEPTOR"/>
</dbReference>
<dbReference type="InterPro" id="IPR019594">
    <property type="entry name" value="Glu/Gly-bd"/>
</dbReference>
<dbReference type="Pfam" id="PF00060">
    <property type="entry name" value="Lig_chan"/>
    <property type="match status" value="1"/>
</dbReference>
<dbReference type="GO" id="GO:0038023">
    <property type="term" value="F:signaling receptor activity"/>
    <property type="evidence" value="ECO:0007669"/>
    <property type="project" value="InterPro"/>
</dbReference>
<dbReference type="GO" id="GO:0045211">
    <property type="term" value="C:postsynaptic membrane"/>
    <property type="evidence" value="ECO:0007669"/>
    <property type="project" value="UniProtKB-SubCell"/>
</dbReference>
<keyword evidence="8" id="KW-0406">Ion transport</keyword>
<keyword evidence="5 20" id="KW-0812">Transmembrane</keyword>
<keyword evidence="3" id="KW-0813">Transport</keyword>
<feature type="binding site" evidence="16">
    <location>
        <position position="457"/>
    </location>
    <ligand>
        <name>L-glutamate</name>
        <dbReference type="ChEBI" id="CHEBI:29985"/>
    </ligand>
</feature>
<dbReference type="SMART" id="SM00918">
    <property type="entry name" value="Lig_chan-Glu_bd"/>
    <property type="match status" value="1"/>
</dbReference>
<dbReference type="GO" id="GO:0015276">
    <property type="term" value="F:ligand-gated monoatomic ion channel activity"/>
    <property type="evidence" value="ECO:0007669"/>
    <property type="project" value="InterPro"/>
</dbReference>
<keyword evidence="13" id="KW-1071">Ligand-gated ion channel</keyword>
<accession>A0AA38M1U9</accession>
<feature type="binding site" evidence="16">
    <location>
        <position position="680"/>
    </location>
    <ligand>
        <name>L-glutamate</name>
        <dbReference type="ChEBI" id="CHEBI:29985"/>
    </ligand>
</feature>
<evidence type="ECO:0000256" key="13">
    <source>
        <dbReference type="ARBA" id="ARBA00023286"/>
    </source>
</evidence>
<evidence type="ECO:0000259" key="21">
    <source>
        <dbReference type="SMART" id="SM00079"/>
    </source>
</evidence>
<evidence type="ECO:0000256" key="3">
    <source>
        <dbReference type="ARBA" id="ARBA00022448"/>
    </source>
</evidence>
<dbReference type="Proteomes" id="UP001168821">
    <property type="component" value="Unassembled WGS sequence"/>
</dbReference>
<evidence type="ECO:0000256" key="14">
    <source>
        <dbReference type="ARBA" id="ARBA00023303"/>
    </source>
</evidence>
<protein>
    <recommendedName>
        <fullName evidence="25">Glutamate receptor ionotropic, kainate 2</fullName>
    </recommendedName>
</protein>
<dbReference type="AlphaFoldDB" id="A0AA38M1U9"/>
<keyword evidence="10" id="KW-0675">Receptor</keyword>
<dbReference type="EMBL" id="JALNTZ010000009">
    <property type="protein sequence ID" value="KAJ3640718.1"/>
    <property type="molecule type" value="Genomic_DNA"/>
</dbReference>
<evidence type="ECO:0000256" key="15">
    <source>
        <dbReference type="ARBA" id="ARBA00034100"/>
    </source>
</evidence>
<keyword evidence="12" id="KW-0628">Postsynaptic cell membrane</keyword>
<comment type="similarity">
    <text evidence="2">Belongs to the glutamate-gated ion channel (TC 1.A.10.1) family.</text>
</comment>
<keyword evidence="4" id="KW-1003">Cell membrane</keyword>
<evidence type="ECO:0000256" key="5">
    <source>
        <dbReference type="ARBA" id="ARBA00022692"/>
    </source>
</evidence>
<dbReference type="FunFam" id="1.10.287.70:FF:000105">
    <property type="entry name" value="Eye-enriched kainate receptor, isoform A"/>
    <property type="match status" value="1"/>
</dbReference>
<evidence type="ECO:0000313" key="23">
    <source>
        <dbReference type="EMBL" id="KAJ3640718.1"/>
    </source>
</evidence>
<evidence type="ECO:0000256" key="17">
    <source>
        <dbReference type="PIRSR" id="PIRSR601508-2"/>
    </source>
</evidence>
<feature type="disulfide bond" evidence="18">
    <location>
        <begin position="692"/>
        <end position="750"/>
    </location>
</feature>
<evidence type="ECO:0008006" key="25">
    <source>
        <dbReference type="Google" id="ProtNLM"/>
    </source>
</evidence>
<dbReference type="SMART" id="SM00079">
    <property type="entry name" value="PBPe"/>
    <property type="match status" value="1"/>
</dbReference>
<feature type="binding site" evidence="16">
    <location>
        <position position="632"/>
    </location>
    <ligand>
        <name>L-glutamate</name>
        <dbReference type="ChEBI" id="CHEBI:29985"/>
    </ligand>
</feature>
<evidence type="ECO:0000256" key="10">
    <source>
        <dbReference type="ARBA" id="ARBA00023170"/>
    </source>
</evidence>
<evidence type="ECO:0000256" key="16">
    <source>
        <dbReference type="PIRSR" id="PIRSR601508-1"/>
    </source>
</evidence>
<evidence type="ECO:0000256" key="6">
    <source>
        <dbReference type="ARBA" id="ARBA00022989"/>
    </source>
</evidence>
<dbReference type="InterPro" id="IPR001828">
    <property type="entry name" value="ANF_lig-bd_rcpt"/>
</dbReference>
<feature type="site" description="Interaction with the cone snail toxin Con-ikot-ikot" evidence="17">
    <location>
        <position position="726"/>
    </location>
</feature>
<keyword evidence="11" id="KW-0325">Glycoprotein</keyword>
<organism evidence="23 24">
    <name type="scientific">Zophobas morio</name>
    <dbReference type="NCBI Taxonomy" id="2755281"/>
    <lineage>
        <taxon>Eukaryota</taxon>
        <taxon>Metazoa</taxon>
        <taxon>Ecdysozoa</taxon>
        <taxon>Arthropoda</taxon>
        <taxon>Hexapoda</taxon>
        <taxon>Insecta</taxon>
        <taxon>Pterygota</taxon>
        <taxon>Neoptera</taxon>
        <taxon>Endopterygota</taxon>
        <taxon>Coleoptera</taxon>
        <taxon>Polyphaga</taxon>
        <taxon>Cucujiformia</taxon>
        <taxon>Tenebrionidae</taxon>
        <taxon>Zophobas</taxon>
    </lineage>
</organism>
<dbReference type="Gene3D" id="3.40.50.2300">
    <property type="match status" value="2"/>
</dbReference>